<evidence type="ECO:0000313" key="9">
    <source>
        <dbReference type="Proteomes" id="UP000272942"/>
    </source>
</evidence>
<dbReference type="EMBL" id="UZAN01042770">
    <property type="protein sequence ID" value="VDP76745.1"/>
    <property type="molecule type" value="Genomic_DNA"/>
</dbReference>
<evidence type="ECO:0000256" key="1">
    <source>
        <dbReference type="ARBA" id="ARBA00004123"/>
    </source>
</evidence>
<keyword evidence="4" id="KW-0143">Chaperone</keyword>
<keyword evidence="6" id="KW-0175">Coiled coil</keyword>
<dbReference type="PANTHER" id="PTHR44313:SF1">
    <property type="entry name" value="DNAJ HOMOLOG SUBFAMILY C MEMBER 17"/>
    <property type="match status" value="1"/>
</dbReference>
<accession>A0A183AFY0</accession>
<dbReference type="GO" id="GO:0003676">
    <property type="term" value="F:nucleic acid binding"/>
    <property type="evidence" value="ECO:0007669"/>
    <property type="project" value="InterPro"/>
</dbReference>
<feature type="region of interest" description="Disordered" evidence="7">
    <location>
        <begin position="190"/>
        <end position="222"/>
    </location>
</feature>
<dbReference type="Gene3D" id="3.30.70.330">
    <property type="match status" value="1"/>
</dbReference>
<dbReference type="PANTHER" id="PTHR44313">
    <property type="entry name" value="DNAJ HOMOLOG SUBFAMILY C MEMBER 17"/>
    <property type="match status" value="1"/>
</dbReference>
<evidence type="ECO:0000256" key="6">
    <source>
        <dbReference type="SAM" id="Coils"/>
    </source>
</evidence>
<keyword evidence="5" id="KW-0539">Nucleus</keyword>
<keyword evidence="9" id="KW-1185">Reference proteome</keyword>
<dbReference type="GO" id="GO:0005737">
    <property type="term" value="C:cytoplasm"/>
    <property type="evidence" value="ECO:0007669"/>
    <property type="project" value="UniProtKB-SubCell"/>
</dbReference>
<evidence type="ECO:0000313" key="8">
    <source>
        <dbReference type="EMBL" id="VDP76745.1"/>
    </source>
</evidence>
<evidence type="ECO:0000256" key="7">
    <source>
        <dbReference type="SAM" id="MobiDB-lite"/>
    </source>
</evidence>
<evidence type="ECO:0000313" key="10">
    <source>
        <dbReference type="WBParaSite" id="ECPE_0000587801-mRNA-1"/>
    </source>
</evidence>
<gene>
    <name evidence="8" type="ORF">ECPE_LOCUS5865</name>
</gene>
<sequence>MWIALSVAVGRIRQLFIRLLSRYGSRRHFFLSLSICLNTELEKQEAKARAERERQRQASATSAMADHLRREWQHRTEQIELQARLERKRQNEEQLKQAEEWESKMSRLSDCLVRVKWNPSENPEVSAMYTKDFLVTCLSEHGDVVTIMVGKRGTAMVEFSSLSDAKTAVAASEQGAVGLPSLPLKLSLVEQNHGPEPGQFVSEHSEQDKSPFPARNTSSVRM</sequence>
<name>A0A183AFY0_9TREM</name>
<reference evidence="10" key="1">
    <citation type="submission" date="2016-06" db="UniProtKB">
        <authorList>
            <consortium name="WormBaseParasite"/>
        </authorList>
    </citation>
    <scope>IDENTIFICATION</scope>
</reference>
<comment type="subcellular location">
    <subcellularLocation>
        <location evidence="2">Cytoplasm</location>
    </subcellularLocation>
    <subcellularLocation>
        <location evidence="1">Nucleus</location>
    </subcellularLocation>
</comment>
<dbReference type="SUPFAM" id="SSF54928">
    <property type="entry name" value="RNA-binding domain, RBD"/>
    <property type="match status" value="1"/>
</dbReference>
<dbReference type="InterPro" id="IPR052094">
    <property type="entry name" value="Pre-mRNA-splicing_ERAD"/>
</dbReference>
<proteinExistence type="predicted"/>
<dbReference type="GO" id="GO:0005681">
    <property type="term" value="C:spliceosomal complex"/>
    <property type="evidence" value="ECO:0007669"/>
    <property type="project" value="TreeGrafter"/>
</dbReference>
<evidence type="ECO:0000256" key="5">
    <source>
        <dbReference type="ARBA" id="ARBA00023242"/>
    </source>
</evidence>
<protein>
    <submittedName>
        <fullName evidence="10">RRM domain-containing protein</fullName>
    </submittedName>
</protein>
<dbReference type="Proteomes" id="UP000272942">
    <property type="component" value="Unassembled WGS sequence"/>
</dbReference>
<dbReference type="InterPro" id="IPR035979">
    <property type="entry name" value="RBD_domain_sf"/>
</dbReference>
<dbReference type="OrthoDB" id="552049at2759"/>
<organism evidence="10">
    <name type="scientific">Echinostoma caproni</name>
    <dbReference type="NCBI Taxonomy" id="27848"/>
    <lineage>
        <taxon>Eukaryota</taxon>
        <taxon>Metazoa</taxon>
        <taxon>Spiralia</taxon>
        <taxon>Lophotrochozoa</taxon>
        <taxon>Platyhelminthes</taxon>
        <taxon>Trematoda</taxon>
        <taxon>Digenea</taxon>
        <taxon>Plagiorchiida</taxon>
        <taxon>Echinostomata</taxon>
        <taxon>Echinostomatoidea</taxon>
        <taxon>Echinostomatidae</taxon>
        <taxon>Echinostoma</taxon>
    </lineage>
</organism>
<keyword evidence="3" id="KW-0963">Cytoplasm</keyword>
<dbReference type="InterPro" id="IPR012677">
    <property type="entry name" value="Nucleotide-bd_a/b_plait_sf"/>
</dbReference>
<dbReference type="WBParaSite" id="ECPE_0000587801-mRNA-1">
    <property type="protein sequence ID" value="ECPE_0000587801-mRNA-1"/>
    <property type="gene ID" value="ECPE_0000587801"/>
</dbReference>
<reference evidence="8 9" key="2">
    <citation type="submission" date="2018-11" db="EMBL/GenBank/DDBJ databases">
        <authorList>
            <consortium name="Pathogen Informatics"/>
        </authorList>
    </citation>
    <scope>NUCLEOTIDE SEQUENCE [LARGE SCALE GENOMIC DNA]</scope>
    <source>
        <strain evidence="8 9">Egypt</strain>
    </source>
</reference>
<dbReference type="GO" id="GO:0000390">
    <property type="term" value="P:spliceosomal complex disassembly"/>
    <property type="evidence" value="ECO:0007669"/>
    <property type="project" value="TreeGrafter"/>
</dbReference>
<evidence type="ECO:0000256" key="2">
    <source>
        <dbReference type="ARBA" id="ARBA00004496"/>
    </source>
</evidence>
<dbReference type="AlphaFoldDB" id="A0A183AFY0"/>
<feature type="coiled-coil region" evidence="6">
    <location>
        <begin position="36"/>
        <end position="102"/>
    </location>
</feature>
<evidence type="ECO:0000256" key="4">
    <source>
        <dbReference type="ARBA" id="ARBA00023186"/>
    </source>
</evidence>
<evidence type="ECO:0000256" key="3">
    <source>
        <dbReference type="ARBA" id="ARBA00022490"/>
    </source>
</evidence>